<dbReference type="InterPro" id="IPR046883">
    <property type="entry name" value="T6SS_FHA_C"/>
</dbReference>
<proteinExistence type="predicted"/>
<reference evidence="2" key="1">
    <citation type="journal article" date="2022" name="Int. J. Syst. Evol. Microbiol.">
        <title>Pseudomonas aegrilactucae sp. nov. and Pseudomonas morbosilactucae sp. nov., pathogens causing bacterial rot of lettuce in Japan.</title>
        <authorList>
            <person name="Sawada H."/>
            <person name="Fujikawa T."/>
            <person name="Satou M."/>
        </authorList>
    </citation>
    <scope>NUCLEOTIDE SEQUENCE</scope>
    <source>
        <strain evidence="2">MAFF 301350</strain>
    </source>
</reference>
<evidence type="ECO:0000313" key="2">
    <source>
        <dbReference type="EMBL" id="MBV6289720.1"/>
    </source>
</evidence>
<dbReference type="PROSITE" id="PS50006">
    <property type="entry name" value="FHA_DOMAIN"/>
    <property type="match status" value="1"/>
</dbReference>
<comment type="caution">
    <text evidence="2">The sequence shown here is derived from an EMBL/GenBank/DDBJ whole genome shotgun (WGS) entry which is preliminary data.</text>
</comment>
<dbReference type="EMBL" id="JAHTBI010000090">
    <property type="protein sequence ID" value="MBV6289720.1"/>
    <property type="molecule type" value="Genomic_DNA"/>
</dbReference>
<evidence type="ECO:0000313" key="3">
    <source>
        <dbReference type="Proteomes" id="UP001106592"/>
    </source>
</evidence>
<dbReference type="SMART" id="SM00240">
    <property type="entry name" value="FHA"/>
    <property type="match status" value="1"/>
</dbReference>
<accession>A0A9Q2XNR2</accession>
<evidence type="ECO:0000259" key="1">
    <source>
        <dbReference type="PROSITE" id="PS50006"/>
    </source>
</evidence>
<dbReference type="Pfam" id="PF20232">
    <property type="entry name" value="T6SS_FHA_C"/>
    <property type="match status" value="1"/>
</dbReference>
<feature type="domain" description="FHA" evidence="1">
    <location>
        <begin position="28"/>
        <end position="78"/>
    </location>
</feature>
<sequence length="462" mass="50191">MSLCLTILSYHKITPGQCAEKCLDKGTIRIGRGPANDWVLPDPERLISSQHCVVQYREGHYYLTDNSTNGVELVRAGIRMRRGSSERLVDGETFRIGDYEIQARIDSSFQLGAGAGVQGADSHSFEALMGQASGAPATFASDVFASDVTPAFVAPAGAQDTLADLFDFLDPPVVAPVTQADHVPAQQHDFRPPTPVAAPVPEPVLAAVPVAAQPLIPEDWDLFADAPSLSAPITPAPVRVPAPEPEPVPASEPVAAPVAAAAEAAEPADLLQAFLRGAGLERLQVDREQALAQMEDIGRSYRLMVEGLIDVLRARTSLKGEFRMQQTMIRPLENNPLKFAPNADEALLLLLRHGNHAFMAPAQAVRDSFDDLRAHQIAVMAGVEAAIKHLLARFEPGQLEARMASPGGLSKLFAGSRQSQQWQQFTELYSQISREAQDDFQDLFGREFSRAYEAHSERLQRP</sequence>
<gene>
    <name evidence="2" type="primary">tagH</name>
    <name evidence="2" type="ORF">KUO17_22260</name>
</gene>
<name>A0A9Q2XNR2_9PSED</name>
<dbReference type="NCBIfam" id="TIGR03354">
    <property type="entry name" value="VI_FHA"/>
    <property type="match status" value="1"/>
</dbReference>
<dbReference type="RefSeq" id="WP_217977732.1">
    <property type="nucleotide sequence ID" value="NZ_JAHTBI010000090.1"/>
</dbReference>
<dbReference type="InterPro" id="IPR017735">
    <property type="entry name" value="T6SS_FHA"/>
</dbReference>
<dbReference type="Pfam" id="PF00498">
    <property type="entry name" value="FHA"/>
    <property type="match status" value="1"/>
</dbReference>
<dbReference type="AlphaFoldDB" id="A0A9Q2XNR2"/>
<reference evidence="2" key="2">
    <citation type="journal article" date="2023" name="Plant Pathol.">
        <title>Dismantling and reorganizing Pseudomonas marginalis sensu#lato.</title>
        <authorList>
            <person name="Sawada H."/>
            <person name="Fujikawa T."/>
            <person name="Satou M."/>
        </authorList>
    </citation>
    <scope>NUCLEOTIDE SEQUENCE</scope>
    <source>
        <strain evidence="2">MAFF 301350</strain>
    </source>
</reference>
<dbReference type="CDD" id="cd00060">
    <property type="entry name" value="FHA"/>
    <property type="match status" value="1"/>
</dbReference>
<dbReference type="InterPro" id="IPR000253">
    <property type="entry name" value="FHA_dom"/>
</dbReference>
<keyword evidence="3" id="KW-1185">Reference proteome</keyword>
<protein>
    <submittedName>
        <fullName evidence="2">Type VI secretion system-associated FHA domain protein TagH</fullName>
    </submittedName>
</protein>
<organism evidence="2 3">
    <name type="scientific">Pseudomonas aegrilactucae</name>
    <dbReference type="NCBI Taxonomy" id="2854028"/>
    <lineage>
        <taxon>Bacteria</taxon>
        <taxon>Pseudomonadati</taxon>
        <taxon>Pseudomonadota</taxon>
        <taxon>Gammaproteobacteria</taxon>
        <taxon>Pseudomonadales</taxon>
        <taxon>Pseudomonadaceae</taxon>
        <taxon>Pseudomonas</taxon>
    </lineage>
</organism>
<dbReference type="Proteomes" id="UP001106592">
    <property type="component" value="Unassembled WGS sequence"/>
</dbReference>